<name>A0A2A9PDQ6_OPHUN</name>
<evidence type="ECO:0000256" key="1">
    <source>
        <dbReference type="SAM" id="MobiDB-lite"/>
    </source>
</evidence>
<dbReference type="EMBL" id="LAZP02000232">
    <property type="protein sequence ID" value="PFH59037.1"/>
    <property type="molecule type" value="Genomic_DNA"/>
</dbReference>
<feature type="compositionally biased region" description="Polar residues" evidence="1">
    <location>
        <begin position="12"/>
        <end position="29"/>
    </location>
</feature>
<proteinExistence type="predicted"/>
<dbReference type="Proteomes" id="UP000037136">
    <property type="component" value="Unassembled WGS sequence"/>
</dbReference>
<accession>A0A2A9PDQ6</accession>
<feature type="compositionally biased region" description="Basic and acidic residues" evidence="1">
    <location>
        <begin position="309"/>
        <end position="318"/>
    </location>
</feature>
<gene>
    <name evidence="2" type="ORF">XA68_12896</name>
</gene>
<comment type="caution">
    <text evidence="2">The sequence shown here is derived from an EMBL/GenBank/DDBJ whole genome shotgun (WGS) entry which is preliminary data.</text>
</comment>
<organism evidence="2 3">
    <name type="scientific">Ophiocordyceps unilateralis</name>
    <name type="common">Zombie-ant fungus</name>
    <name type="synonym">Torrubia unilateralis</name>
    <dbReference type="NCBI Taxonomy" id="268505"/>
    <lineage>
        <taxon>Eukaryota</taxon>
        <taxon>Fungi</taxon>
        <taxon>Dikarya</taxon>
        <taxon>Ascomycota</taxon>
        <taxon>Pezizomycotina</taxon>
        <taxon>Sordariomycetes</taxon>
        <taxon>Hypocreomycetidae</taxon>
        <taxon>Hypocreales</taxon>
        <taxon>Ophiocordycipitaceae</taxon>
        <taxon>Ophiocordyceps</taxon>
    </lineage>
</organism>
<keyword evidence="3" id="KW-1185">Reference proteome</keyword>
<feature type="region of interest" description="Disordered" evidence="1">
    <location>
        <begin position="1"/>
        <end position="435"/>
    </location>
</feature>
<sequence>MGLPLFVASVESDLSSKSATKGANSSPSRSGIRRLGRPDSRERRASARAAASVRIHGAHPPRPPRSSHDGLLPWVEQPGALDRNASSPRPQPPDSQVTRDDTVQRIVTESSNRELFEDQMAAFFGTDWRERSSRNAGSRDTTERLEARSSQPRRAHLLAPHSSRFDDSRTRSPRAGSPPNDRATGTNMPPGSYSAVAIMTRNSGPRYNARLLRGPRDGRRPPLSRHAPGLDGLGDRNRSLSPEVWDTLLSTLTPDPQPPSAGSSFSSVPSFPPNRLTSAPGTMDEAPADAQCDSGDHSDTSMEEDDENADVRRPQLRESRRRISPFNLSGPTSAEEGASWPWLQDGNRPTTTGEPNRTRGENTDGATARGLPLARLLNGSAEAWASQGSGEEASEEESGSSGRRQTTNNGEGSLSGGATAATRAVRPSGEDDWSGMQRIVSSLARREDIPDEWWAEVGLSRTLRRDFAPNQRPY</sequence>
<feature type="compositionally biased region" description="Low complexity" evidence="1">
    <location>
        <begin position="379"/>
        <end position="391"/>
    </location>
</feature>
<evidence type="ECO:0000313" key="3">
    <source>
        <dbReference type="Proteomes" id="UP000037136"/>
    </source>
</evidence>
<protein>
    <submittedName>
        <fullName evidence="2">Uncharacterized protein</fullName>
    </submittedName>
</protein>
<evidence type="ECO:0000313" key="2">
    <source>
        <dbReference type="EMBL" id="PFH59037.1"/>
    </source>
</evidence>
<feature type="compositionally biased region" description="Low complexity" evidence="1">
    <location>
        <begin position="260"/>
        <end position="269"/>
    </location>
</feature>
<reference evidence="2 3" key="1">
    <citation type="journal article" date="2015" name="BMC Genomics">
        <title>Gene expression during zombie ant biting behavior reflects the complexity underlying fungal parasitic behavioral manipulation.</title>
        <authorList>
            <person name="de Bekker C."/>
            <person name="Ohm R.A."/>
            <person name="Loreto R.G."/>
            <person name="Sebastian A."/>
            <person name="Albert I."/>
            <person name="Merrow M."/>
            <person name="Brachmann A."/>
            <person name="Hughes D.P."/>
        </authorList>
    </citation>
    <scope>NUCLEOTIDE SEQUENCE [LARGE SCALE GENOMIC DNA]</scope>
    <source>
        <strain evidence="2 3">SC16a</strain>
    </source>
</reference>
<dbReference type="OrthoDB" id="3946700at2759"/>
<dbReference type="AlphaFoldDB" id="A0A2A9PDQ6"/>
<feature type="compositionally biased region" description="Basic and acidic residues" evidence="1">
    <location>
        <begin position="36"/>
        <end position="45"/>
    </location>
</feature>
<reference evidence="2 3" key="2">
    <citation type="journal article" date="2017" name="Sci. Rep.">
        <title>Ant-infecting Ophiocordyceps genomes reveal a high diversity of potential behavioral manipulation genes and a possible major role for enterotoxins.</title>
        <authorList>
            <person name="de Bekker C."/>
            <person name="Ohm R.A."/>
            <person name="Evans H.C."/>
            <person name="Brachmann A."/>
            <person name="Hughes D.P."/>
        </authorList>
    </citation>
    <scope>NUCLEOTIDE SEQUENCE [LARGE SCALE GENOMIC DNA]</scope>
    <source>
        <strain evidence="2 3">SC16a</strain>
    </source>
</reference>
<feature type="compositionally biased region" description="Polar residues" evidence="1">
    <location>
        <begin position="403"/>
        <end position="412"/>
    </location>
</feature>